<sequence>MTAKRNTKGNTRAKHLHHSPLDMNLPGAANYKTLRGVDRRKFITGNLKRCSNYDGPLPIGRGQTISQPYIVAFMTDALELTKGDSCLEIGTGSGYQTAILALRCACVFTIERIEELGTHARKVLDDLHFENISYKIDDGFEGWSEFAPYEAIIVTASPTEIPEKLFDQLAEGGRMIVPVSSGWSESLLKVRKVKGKMVIENLLPVQFVPMLHGTE</sequence>
<dbReference type="PANTHER" id="PTHR11579:SF0">
    <property type="entry name" value="PROTEIN-L-ISOASPARTATE(D-ASPARTATE) O-METHYLTRANSFERASE"/>
    <property type="match status" value="1"/>
</dbReference>
<feature type="compositionally biased region" description="Basic residues" evidence="10">
    <location>
        <begin position="1"/>
        <end position="18"/>
    </location>
</feature>
<proteinExistence type="inferred from homology"/>
<dbReference type="InterPro" id="IPR029063">
    <property type="entry name" value="SAM-dependent_MTases_sf"/>
</dbReference>
<dbReference type="GO" id="GO:0005737">
    <property type="term" value="C:cytoplasm"/>
    <property type="evidence" value="ECO:0007669"/>
    <property type="project" value="UniProtKB-SubCell"/>
</dbReference>
<evidence type="ECO:0000256" key="4">
    <source>
        <dbReference type="ARBA" id="ARBA00013346"/>
    </source>
</evidence>
<keyword evidence="5" id="KW-0963">Cytoplasm</keyword>
<reference evidence="12" key="1">
    <citation type="journal article" date="2017" name="Proc. Natl. Acad. Sci. U.S.A.">
        <title>Simulation of Deepwater Horizon oil plume reveals substrate specialization within a complex community of hydrocarbon-degraders.</title>
        <authorList>
            <person name="Hu P."/>
            <person name="Dubinsky E.A."/>
            <person name="Probst A.J."/>
            <person name="Wang J."/>
            <person name="Sieber C.M.K."/>
            <person name="Tom L.M."/>
            <person name="Gardinali P."/>
            <person name="Banfield J.F."/>
            <person name="Atlas R.M."/>
            <person name="Andersen G.L."/>
        </authorList>
    </citation>
    <scope>NUCLEOTIDE SEQUENCE [LARGE SCALE GENOMIC DNA]</scope>
</reference>
<dbReference type="Gene3D" id="3.40.50.150">
    <property type="entry name" value="Vaccinia Virus protein VP39"/>
    <property type="match status" value="1"/>
</dbReference>
<dbReference type="NCBIfam" id="TIGR00080">
    <property type="entry name" value="pimt"/>
    <property type="match status" value="1"/>
</dbReference>
<evidence type="ECO:0000313" key="12">
    <source>
        <dbReference type="Proteomes" id="UP000196531"/>
    </source>
</evidence>
<dbReference type="Proteomes" id="UP000196531">
    <property type="component" value="Unassembled WGS sequence"/>
</dbReference>
<evidence type="ECO:0000256" key="6">
    <source>
        <dbReference type="ARBA" id="ARBA00022603"/>
    </source>
</evidence>
<keyword evidence="6 11" id="KW-0489">Methyltransferase</keyword>
<feature type="region of interest" description="Disordered" evidence="10">
    <location>
        <begin position="1"/>
        <end position="22"/>
    </location>
</feature>
<accession>A0A1Y5F952</accession>
<evidence type="ECO:0000256" key="9">
    <source>
        <dbReference type="NCBIfam" id="TIGR00080"/>
    </source>
</evidence>
<evidence type="ECO:0000256" key="1">
    <source>
        <dbReference type="ARBA" id="ARBA00004496"/>
    </source>
</evidence>
<dbReference type="NCBIfam" id="NF001453">
    <property type="entry name" value="PRK00312.1"/>
    <property type="match status" value="1"/>
</dbReference>
<dbReference type="PANTHER" id="PTHR11579">
    <property type="entry name" value="PROTEIN-L-ISOASPARTATE O-METHYLTRANSFERASE"/>
    <property type="match status" value="1"/>
</dbReference>
<dbReference type="FunFam" id="3.40.50.150:FF:000010">
    <property type="entry name" value="Protein-L-isoaspartate O-methyltransferase"/>
    <property type="match status" value="1"/>
</dbReference>
<dbReference type="AlphaFoldDB" id="A0A1Y5F952"/>
<evidence type="ECO:0000256" key="7">
    <source>
        <dbReference type="ARBA" id="ARBA00022679"/>
    </source>
</evidence>
<evidence type="ECO:0000256" key="8">
    <source>
        <dbReference type="ARBA" id="ARBA00022691"/>
    </source>
</evidence>
<comment type="caution">
    <text evidence="11">The sequence shown here is derived from an EMBL/GenBank/DDBJ whole genome shotgun (WGS) entry which is preliminary data.</text>
</comment>
<evidence type="ECO:0000256" key="3">
    <source>
        <dbReference type="ARBA" id="ARBA00011890"/>
    </source>
</evidence>
<dbReference type="EMBL" id="MAAO01000011">
    <property type="protein sequence ID" value="OUR94178.1"/>
    <property type="molecule type" value="Genomic_DNA"/>
</dbReference>
<dbReference type="GO" id="GO:0004719">
    <property type="term" value="F:protein-L-isoaspartate (D-aspartate) O-methyltransferase activity"/>
    <property type="evidence" value="ECO:0007669"/>
    <property type="project" value="UniProtKB-UniRule"/>
</dbReference>
<evidence type="ECO:0000256" key="5">
    <source>
        <dbReference type="ARBA" id="ARBA00022490"/>
    </source>
</evidence>
<dbReference type="CDD" id="cd02440">
    <property type="entry name" value="AdoMet_MTases"/>
    <property type="match status" value="1"/>
</dbReference>
<comment type="subcellular location">
    <subcellularLocation>
        <location evidence="1">Cytoplasm</location>
    </subcellularLocation>
</comment>
<evidence type="ECO:0000256" key="2">
    <source>
        <dbReference type="ARBA" id="ARBA00005369"/>
    </source>
</evidence>
<dbReference type="PROSITE" id="PS01279">
    <property type="entry name" value="PCMT"/>
    <property type="match status" value="1"/>
</dbReference>
<comment type="similarity">
    <text evidence="2">Belongs to the methyltransferase superfamily. L-isoaspartyl/D-aspartyl protein methyltransferase family.</text>
</comment>
<protein>
    <recommendedName>
        <fullName evidence="4 9">Protein-L-isoaspartate O-methyltransferase</fullName>
        <ecNumber evidence="3 9">2.1.1.77</ecNumber>
    </recommendedName>
</protein>
<evidence type="ECO:0000313" key="11">
    <source>
        <dbReference type="EMBL" id="OUR94178.1"/>
    </source>
</evidence>
<keyword evidence="8" id="KW-0949">S-adenosyl-L-methionine</keyword>
<keyword evidence="7 11" id="KW-0808">Transferase</keyword>
<name>A0A1Y5F952_9BACT</name>
<dbReference type="EC" id="2.1.1.77" evidence="3 9"/>
<dbReference type="GO" id="GO:0032259">
    <property type="term" value="P:methylation"/>
    <property type="evidence" value="ECO:0007669"/>
    <property type="project" value="UniProtKB-KW"/>
</dbReference>
<organism evidence="11 12">
    <name type="scientific">Halobacteriovorax marinus</name>
    <dbReference type="NCBI Taxonomy" id="97084"/>
    <lineage>
        <taxon>Bacteria</taxon>
        <taxon>Pseudomonadati</taxon>
        <taxon>Bdellovibrionota</taxon>
        <taxon>Bacteriovoracia</taxon>
        <taxon>Bacteriovoracales</taxon>
        <taxon>Halobacteriovoraceae</taxon>
        <taxon>Halobacteriovorax</taxon>
    </lineage>
</organism>
<dbReference type="SUPFAM" id="SSF53335">
    <property type="entry name" value="S-adenosyl-L-methionine-dependent methyltransferases"/>
    <property type="match status" value="1"/>
</dbReference>
<dbReference type="Pfam" id="PF01135">
    <property type="entry name" value="PCMT"/>
    <property type="match status" value="1"/>
</dbReference>
<evidence type="ECO:0000256" key="10">
    <source>
        <dbReference type="SAM" id="MobiDB-lite"/>
    </source>
</evidence>
<dbReference type="InterPro" id="IPR000682">
    <property type="entry name" value="PCMT"/>
</dbReference>
<dbReference type="GO" id="GO:0030091">
    <property type="term" value="P:protein repair"/>
    <property type="evidence" value="ECO:0007669"/>
    <property type="project" value="UniProtKB-UniRule"/>
</dbReference>
<gene>
    <name evidence="11" type="ORF">A9Q84_17910</name>
</gene>